<dbReference type="InterPro" id="IPR051536">
    <property type="entry name" value="UDG_Type-4/5"/>
</dbReference>
<evidence type="ECO:0000256" key="7">
    <source>
        <dbReference type="ARBA" id="ARBA00023204"/>
    </source>
</evidence>
<dbReference type="SUPFAM" id="SSF52141">
    <property type="entry name" value="Uracil-DNA glycosylase-like"/>
    <property type="match status" value="1"/>
</dbReference>
<evidence type="ECO:0000256" key="2">
    <source>
        <dbReference type="ARBA" id="ARBA00022723"/>
    </source>
</evidence>
<evidence type="ECO:0000256" key="6">
    <source>
        <dbReference type="ARBA" id="ARBA00023014"/>
    </source>
</evidence>
<keyword evidence="3" id="KW-0227">DNA damage</keyword>
<gene>
    <name evidence="9" type="ORF">ACFFJH_01220</name>
</gene>
<evidence type="ECO:0000259" key="8">
    <source>
        <dbReference type="Pfam" id="PF03167"/>
    </source>
</evidence>
<proteinExistence type="predicted"/>
<keyword evidence="10" id="KW-1185">Reference proteome</keyword>
<dbReference type="InterPro" id="IPR005122">
    <property type="entry name" value="Uracil-DNA_glycosylase-like"/>
</dbReference>
<keyword evidence="6" id="KW-0411">Iron-sulfur</keyword>
<keyword evidence="2" id="KW-0479">Metal-binding</keyword>
<name>A0ABV6I9A8_9BURK</name>
<evidence type="ECO:0000256" key="4">
    <source>
        <dbReference type="ARBA" id="ARBA00022801"/>
    </source>
</evidence>
<reference evidence="9 10" key="1">
    <citation type="submission" date="2024-09" db="EMBL/GenBank/DDBJ databases">
        <authorList>
            <person name="Sun Q."/>
            <person name="Mori K."/>
        </authorList>
    </citation>
    <scope>NUCLEOTIDE SEQUENCE [LARGE SCALE GENOMIC DNA]</scope>
    <source>
        <strain evidence="9 10">CCM 8677</strain>
    </source>
</reference>
<dbReference type="PANTHER" id="PTHR33693">
    <property type="entry name" value="TYPE-5 URACIL-DNA GLYCOSYLASE"/>
    <property type="match status" value="1"/>
</dbReference>
<dbReference type="PANTHER" id="PTHR33693:SF1">
    <property type="entry name" value="TYPE-4 URACIL-DNA GLYCOSYLASE"/>
    <property type="match status" value="1"/>
</dbReference>
<comment type="caution">
    <text evidence="9">The sequence shown here is derived from an EMBL/GenBank/DDBJ whole genome shotgun (WGS) entry which is preliminary data.</text>
</comment>
<sequence length="271" mass="29687">MNDMRDYYLKNLGIGEIWQLRQSDLPASLALTELVAGEVEADADTMPSVEKALVMPVAAAAAQPSTIIPSQSDENSESPVDWQVLHKTLQQCQACSLCAKFGKGMLGSGDTSATVMVITDWSAADGSAQLDPILQQSEKLLSSILAALSLGDKTKPSSRTLAVYRTSLLKAKISDSSQITSDVASADAVSSCQAFLHQEIHQVKPKVLLVFGESLARRLLDVDVDSKMNMRQAQHQYQEIPVIVTHDPHFLLKHPQAKYEVWQDLCRLRQL</sequence>
<dbReference type="Proteomes" id="UP001589844">
    <property type="component" value="Unassembled WGS sequence"/>
</dbReference>
<keyword evidence="7" id="KW-0234">DNA repair</keyword>
<dbReference type="Gene3D" id="3.40.470.10">
    <property type="entry name" value="Uracil-DNA glycosylase-like domain"/>
    <property type="match status" value="1"/>
</dbReference>
<dbReference type="RefSeq" id="WP_390209469.1">
    <property type="nucleotide sequence ID" value="NZ_JBHLXJ010000002.1"/>
</dbReference>
<keyword evidence="1" id="KW-0004">4Fe-4S</keyword>
<dbReference type="InterPro" id="IPR036895">
    <property type="entry name" value="Uracil-DNA_glycosylase-like_sf"/>
</dbReference>
<evidence type="ECO:0000256" key="1">
    <source>
        <dbReference type="ARBA" id="ARBA00022485"/>
    </source>
</evidence>
<accession>A0ABV6I9A8</accession>
<protein>
    <submittedName>
        <fullName evidence="9">Uracil-DNA glycosylase family protein</fullName>
    </submittedName>
</protein>
<dbReference type="Pfam" id="PF03167">
    <property type="entry name" value="UDG"/>
    <property type="match status" value="1"/>
</dbReference>
<feature type="domain" description="Uracil-DNA glycosylase-like" evidence="8">
    <location>
        <begin position="108"/>
        <end position="265"/>
    </location>
</feature>
<evidence type="ECO:0000313" key="10">
    <source>
        <dbReference type="Proteomes" id="UP001589844"/>
    </source>
</evidence>
<keyword evidence="5" id="KW-0408">Iron</keyword>
<evidence type="ECO:0000256" key="5">
    <source>
        <dbReference type="ARBA" id="ARBA00023004"/>
    </source>
</evidence>
<evidence type="ECO:0000313" key="9">
    <source>
        <dbReference type="EMBL" id="MFC0348412.1"/>
    </source>
</evidence>
<organism evidence="9 10">
    <name type="scientific">Undibacterium danionis</name>
    <dbReference type="NCBI Taxonomy" id="1812100"/>
    <lineage>
        <taxon>Bacteria</taxon>
        <taxon>Pseudomonadati</taxon>
        <taxon>Pseudomonadota</taxon>
        <taxon>Betaproteobacteria</taxon>
        <taxon>Burkholderiales</taxon>
        <taxon>Oxalobacteraceae</taxon>
        <taxon>Undibacterium</taxon>
    </lineage>
</organism>
<keyword evidence="4" id="KW-0378">Hydrolase</keyword>
<dbReference type="EMBL" id="JBHLXJ010000002">
    <property type="protein sequence ID" value="MFC0348412.1"/>
    <property type="molecule type" value="Genomic_DNA"/>
</dbReference>
<evidence type="ECO:0000256" key="3">
    <source>
        <dbReference type="ARBA" id="ARBA00022763"/>
    </source>
</evidence>